<keyword evidence="3" id="KW-1185">Reference proteome</keyword>
<dbReference type="AlphaFoldDB" id="A0A368F746"/>
<feature type="transmembrane region" description="Helical" evidence="1">
    <location>
        <begin position="66"/>
        <end position="89"/>
    </location>
</feature>
<name>A0A368F746_ANCCA</name>
<sequence length="236" mass="26744">LNNKIIISTVVRANIHGKFFRSLHACILSVFIVLLFCLIGVIVAFTSNEDDYVKFDCGRKATFSHAYGQVLYCFEISGYVVGLVLNAVAYFRCRLILCNDSIMLDLYYLLLGIEHLYFSAAQEQLKRIRYYLAIATISTLLVAIPNAKQLLLDHLKEAGLDEWLSQSFNWLSLIASSLNVFVYLILNREFCSEFCNVFSTRRITKVSIIPVQLNSAGTQPSQTKEIKTVIIIASQY</sequence>
<feature type="transmembrane region" description="Helical" evidence="1">
    <location>
        <begin position="167"/>
        <end position="186"/>
    </location>
</feature>
<dbReference type="Gene3D" id="1.20.1070.10">
    <property type="entry name" value="Rhodopsin 7-helix transmembrane proteins"/>
    <property type="match status" value="1"/>
</dbReference>
<dbReference type="OrthoDB" id="5871371at2759"/>
<keyword evidence="1" id="KW-0472">Membrane</keyword>
<feature type="transmembrane region" description="Helical" evidence="1">
    <location>
        <begin position="22"/>
        <end position="45"/>
    </location>
</feature>
<feature type="transmembrane region" description="Helical" evidence="1">
    <location>
        <begin position="130"/>
        <end position="147"/>
    </location>
</feature>
<evidence type="ECO:0000256" key="1">
    <source>
        <dbReference type="SAM" id="Phobius"/>
    </source>
</evidence>
<dbReference type="SUPFAM" id="SSF81321">
    <property type="entry name" value="Family A G protein-coupled receptor-like"/>
    <property type="match status" value="1"/>
</dbReference>
<proteinExistence type="predicted"/>
<organism evidence="2 3">
    <name type="scientific">Ancylostoma caninum</name>
    <name type="common">Dog hookworm</name>
    <dbReference type="NCBI Taxonomy" id="29170"/>
    <lineage>
        <taxon>Eukaryota</taxon>
        <taxon>Metazoa</taxon>
        <taxon>Ecdysozoa</taxon>
        <taxon>Nematoda</taxon>
        <taxon>Chromadorea</taxon>
        <taxon>Rhabditida</taxon>
        <taxon>Rhabditina</taxon>
        <taxon>Rhabditomorpha</taxon>
        <taxon>Strongyloidea</taxon>
        <taxon>Ancylostomatidae</taxon>
        <taxon>Ancylostomatinae</taxon>
        <taxon>Ancylostoma</taxon>
    </lineage>
</organism>
<protein>
    <recommendedName>
        <fullName evidence="4">G-protein coupled receptors family 1 profile domain-containing protein</fullName>
    </recommendedName>
</protein>
<dbReference type="Proteomes" id="UP000252519">
    <property type="component" value="Unassembled WGS sequence"/>
</dbReference>
<comment type="caution">
    <text evidence="2">The sequence shown here is derived from an EMBL/GenBank/DDBJ whole genome shotgun (WGS) entry which is preliminary data.</text>
</comment>
<evidence type="ECO:0008006" key="4">
    <source>
        <dbReference type="Google" id="ProtNLM"/>
    </source>
</evidence>
<keyword evidence="1" id="KW-0812">Transmembrane</keyword>
<accession>A0A368F746</accession>
<dbReference type="EMBL" id="JOJR01004203">
    <property type="protein sequence ID" value="RCN27408.1"/>
    <property type="molecule type" value="Genomic_DNA"/>
</dbReference>
<reference evidence="2 3" key="1">
    <citation type="submission" date="2014-10" db="EMBL/GenBank/DDBJ databases">
        <title>Draft genome of the hookworm Ancylostoma caninum.</title>
        <authorList>
            <person name="Mitreva M."/>
        </authorList>
    </citation>
    <scope>NUCLEOTIDE SEQUENCE [LARGE SCALE GENOMIC DNA]</scope>
    <source>
        <strain evidence="2 3">Baltimore</strain>
    </source>
</reference>
<gene>
    <name evidence="2" type="ORF">ANCCAN_26856</name>
</gene>
<keyword evidence="1" id="KW-1133">Transmembrane helix</keyword>
<evidence type="ECO:0000313" key="2">
    <source>
        <dbReference type="EMBL" id="RCN27408.1"/>
    </source>
</evidence>
<evidence type="ECO:0000313" key="3">
    <source>
        <dbReference type="Proteomes" id="UP000252519"/>
    </source>
</evidence>
<feature type="non-terminal residue" evidence="2">
    <location>
        <position position="1"/>
    </location>
</feature>